<gene>
    <name evidence="2" type="ORF">GPA24_19545</name>
</gene>
<evidence type="ECO:0000256" key="1">
    <source>
        <dbReference type="SAM" id="Phobius"/>
    </source>
</evidence>
<keyword evidence="1" id="KW-0812">Transmembrane</keyword>
<keyword evidence="3" id="KW-1185">Reference proteome</keyword>
<protein>
    <submittedName>
        <fullName evidence="2">Metal-dependent hydrolase</fullName>
    </submittedName>
</protein>
<name>A0ABX1P040_9RHOO</name>
<sequence length="174" mass="18890">MRWWSHAGTAGALAAVVDPGAVPLAMLGATAPDWLEWVGSAVAGRKIRHRTVTHVLTSWAVAALFFAAVWDFRGYGLAFAAGGICHWLQDSLTVTGVPVSWWSDRRTTLAGGRLRTGGVAEYVITAAVVVVCAAVVWARGPEGGYLPFFRDWPGLYRSGLVDGAEWRSHRFEFF</sequence>
<proteinExistence type="predicted"/>
<dbReference type="GO" id="GO:0016787">
    <property type="term" value="F:hydrolase activity"/>
    <property type="evidence" value="ECO:0007669"/>
    <property type="project" value="UniProtKB-KW"/>
</dbReference>
<organism evidence="2 3">
    <name type="scientific">Aromatoleum bremense</name>
    <dbReference type="NCBI Taxonomy" id="76115"/>
    <lineage>
        <taxon>Bacteria</taxon>
        <taxon>Pseudomonadati</taxon>
        <taxon>Pseudomonadota</taxon>
        <taxon>Betaproteobacteria</taxon>
        <taxon>Rhodocyclales</taxon>
        <taxon>Rhodocyclaceae</taxon>
        <taxon>Aromatoleum</taxon>
    </lineage>
</organism>
<dbReference type="InterPro" id="IPR007404">
    <property type="entry name" value="YdjM-like"/>
</dbReference>
<feature type="transmembrane region" description="Helical" evidence="1">
    <location>
        <begin position="122"/>
        <end position="140"/>
    </location>
</feature>
<dbReference type="Proteomes" id="UP000633943">
    <property type="component" value="Unassembled WGS sequence"/>
</dbReference>
<feature type="transmembrane region" description="Helical" evidence="1">
    <location>
        <begin position="51"/>
        <end position="70"/>
    </location>
</feature>
<dbReference type="RefSeq" id="WP_169204177.1">
    <property type="nucleotide sequence ID" value="NZ_WTVP01000101.1"/>
</dbReference>
<evidence type="ECO:0000313" key="3">
    <source>
        <dbReference type="Proteomes" id="UP000633943"/>
    </source>
</evidence>
<reference evidence="2 3" key="1">
    <citation type="submission" date="2019-12" db="EMBL/GenBank/DDBJ databases">
        <title>Comparative genomics gives insights into the taxonomy of the Azoarcus-Aromatoleum group and reveals separate origins of nif in the plant-associated Azoarcus and non-plant-associated Aromatoleum sub-groups.</title>
        <authorList>
            <person name="Lafos M."/>
            <person name="Maluk M."/>
            <person name="Batista M."/>
            <person name="Junghare M."/>
            <person name="Carmona M."/>
            <person name="Faoro H."/>
            <person name="Cruz L.M."/>
            <person name="Battistoni F."/>
            <person name="De Souza E."/>
            <person name="Pedrosa F."/>
            <person name="Chen W.-M."/>
            <person name="Poole P.S."/>
            <person name="Dixon R.A."/>
            <person name="James E.K."/>
        </authorList>
    </citation>
    <scope>NUCLEOTIDE SEQUENCE [LARGE SCALE GENOMIC DNA]</scope>
    <source>
        <strain evidence="2 3">PbN1</strain>
    </source>
</reference>
<comment type="caution">
    <text evidence="2">The sequence shown here is derived from an EMBL/GenBank/DDBJ whole genome shotgun (WGS) entry which is preliminary data.</text>
</comment>
<dbReference type="EMBL" id="WTVP01000101">
    <property type="protein sequence ID" value="NMG17684.1"/>
    <property type="molecule type" value="Genomic_DNA"/>
</dbReference>
<accession>A0ABX1P040</accession>
<keyword evidence="2" id="KW-0378">Hydrolase</keyword>
<keyword evidence="1" id="KW-0472">Membrane</keyword>
<keyword evidence="1" id="KW-1133">Transmembrane helix</keyword>
<evidence type="ECO:0000313" key="2">
    <source>
        <dbReference type="EMBL" id="NMG17684.1"/>
    </source>
</evidence>
<dbReference type="Pfam" id="PF04307">
    <property type="entry name" value="YdjM"/>
    <property type="match status" value="1"/>
</dbReference>